<name>A0A830CVF9_9LAMI</name>
<proteinExistence type="predicted"/>
<accession>A0A830CVF9</accession>
<keyword evidence="3" id="KW-1185">Reference proteome</keyword>
<feature type="compositionally biased region" description="Basic residues" evidence="1">
    <location>
        <begin position="123"/>
        <end position="135"/>
    </location>
</feature>
<gene>
    <name evidence="2" type="ORF">PHJA_002366200</name>
</gene>
<feature type="region of interest" description="Disordered" evidence="1">
    <location>
        <begin position="1"/>
        <end position="135"/>
    </location>
</feature>
<organism evidence="2 3">
    <name type="scientific">Phtheirospermum japonicum</name>
    <dbReference type="NCBI Taxonomy" id="374723"/>
    <lineage>
        <taxon>Eukaryota</taxon>
        <taxon>Viridiplantae</taxon>
        <taxon>Streptophyta</taxon>
        <taxon>Embryophyta</taxon>
        <taxon>Tracheophyta</taxon>
        <taxon>Spermatophyta</taxon>
        <taxon>Magnoliopsida</taxon>
        <taxon>eudicotyledons</taxon>
        <taxon>Gunneridae</taxon>
        <taxon>Pentapetalae</taxon>
        <taxon>asterids</taxon>
        <taxon>lamiids</taxon>
        <taxon>Lamiales</taxon>
        <taxon>Orobanchaceae</taxon>
        <taxon>Orobanchaceae incertae sedis</taxon>
        <taxon>Phtheirospermum</taxon>
    </lineage>
</organism>
<reference evidence="2" key="1">
    <citation type="submission" date="2020-07" db="EMBL/GenBank/DDBJ databases">
        <title>Ethylene signaling mediates host invasion by parasitic plants.</title>
        <authorList>
            <person name="Yoshida S."/>
        </authorList>
    </citation>
    <scope>NUCLEOTIDE SEQUENCE</scope>
    <source>
        <strain evidence="2">Okayama</strain>
    </source>
</reference>
<feature type="compositionally biased region" description="Low complexity" evidence="1">
    <location>
        <begin position="60"/>
        <end position="72"/>
    </location>
</feature>
<evidence type="ECO:0000313" key="3">
    <source>
        <dbReference type="Proteomes" id="UP000653305"/>
    </source>
</evidence>
<evidence type="ECO:0000256" key="1">
    <source>
        <dbReference type="SAM" id="MobiDB-lite"/>
    </source>
</evidence>
<evidence type="ECO:0000313" key="2">
    <source>
        <dbReference type="EMBL" id="GFQ02223.1"/>
    </source>
</evidence>
<protein>
    <submittedName>
        <fullName evidence="2">U-box domain-containing protein 4</fullName>
    </submittedName>
</protein>
<feature type="compositionally biased region" description="Pro residues" evidence="1">
    <location>
        <begin position="73"/>
        <end position="83"/>
    </location>
</feature>
<dbReference type="Proteomes" id="UP000653305">
    <property type="component" value="Unassembled WGS sequence"/>
</dbReference>
<dbReference type="EMBL" id="BMAC01000732">
    <property type="protein sequence ID" value="GFQ02223.1"/>
    <property type="molecule type" value="Genomic_DNA"/>
</dbReference>
<sequence length="135" mass="15558">MEIRLLREEQARQPHQNRPGRGDQAVDLDHLLQRPPIAGVRRHPRSSISPSATRTRRRSPTPARSSRWSARSGPPPPPPPRGRTPPARSSGSRRWRRTRWRSGGRGRSRRWWTSWRAAGSGGRRTRARRSTRCAR</sequence>
<dbReference type="AlphaFoldDB" id="A0A830CVF9"/>
<feature type="compositionally biased region" description="Basic and acidic residues" evidence="1">
    <location>
        <begin position="1"/>
        <end position="12"/>
    </location>
</feature>
<comment type="caution">
    <text evidence="2">The sequence shown here is derived from an EMBL/GenBank/DDBJ whole genome shotgun (WGS) entry which is preliminary data.</text>
</comment>
<feature type="compositionally biased region" description="Basic residues" evidence="1">
    <location>
        <begin position="91"/>
        <end position="110"/>
    </location>
</feature>